<dbReference type="InterPro" id="IPR038765">
    <property type="entry name" value="Papain-like_cys_pep_sf"/>
</dbReference>
<dbReference type="GO" id="GO:0005829">
    <property type="term" value="C:cytosol"/>
    <property type="evidence" value="ECO:0007669"/>
    <property type="project" value="TreeGrafter"/>
</dbReference>
<dbReference type="AlphaFoldDB" id="A0A4Z2DJ47"/>
<dbReference type="GO" id="GO:0016579">
    <property type="term" value="P:protein deubiquitination"/>
    <property type="evidence" value="ECO:0007669"/>
    <property type="project" value="InterPro"/>
</dbReference>
<dbReference type="PANTHER" id="PTHR24006:SF905">
    <property type="entry name" value="UBIQUITIN CARBOXYL-TERMINAL HYDROLASE 1"/>
    <property type="match status" value="1"/>
</dbReference>
<evidence type="ECO:0000313" key="3">
    <source>
        <dbReference type="Proteomes" id="UP000311919"/>
    </source>
</evidence>
<sequence length="235" mass="26563">MLRHTSCVECQHVSSSRQEQFICLYVPLTKPKELLYQDQVSNENPNNVNNIPESNDSELVDEDIIEPGTDLSSLIQTHFTQIEHVASSTKCESCGKLTVQARTLKLQQLSSHVLICLNVFRYSRVNQTCSKIMHRVHVPERLSVTVSSSNTETYSYNDMSTANDSAKSKFTSRTYSLQAMILHSGLSVSCGHYTCVAKVGMQWILFDDDNADYTTLEDIYSQPLSTPYLLLYSRT</sequence>
<dbReference type="GO" id="GO:0005634">
    <property type="term" value="C:nucleus"/>
    <property type="evidence" value="ECO:0007669"/>
    <property type="project" value="TreeGrafter"/>
</dbReference>
<dbReference type="InterPro" id="IPR018200">
    <property type="entry name" value="USP_CS"/>
</dbReference>
<dbReference type="GO" id="GO:0004843">
    <property type="term" value="F:cysteine-type deubiquitinase activity"/>
    <property type="evidence" value="ECO:0007669"/>
    <property type="project" value="InterPro"/>
</dbReference>
<dbReference type="EMBL" id="SKCS01000118">
    <property type="protein sequence ID" value="TNN16407.1"/>
    <property type="molecule type" value="Genomic_DNA"/>
</dbReference>
<dbReference type="PANTHER" id="PTHR24006">
    <property type="entry name" value="UBIQUITIN CARBOXYL-TERMINAL HYDROLASE"/>
    <property type="match status" value="1"/>
</dbReference>
<gene>
    <name evidence="2" type="ORF">EWB00_000507</name>
</gene>
<protein>
    <submittedName>
        <fullName evidence="2">Putative ubiquitin carboxyl-terminal hydrolase creB</fullName>
    </submittedName>
</protein>
<dbReference type="SUPFAM" id="SSF54001">
    <property type="entry name" value="Cysteine proteinases"/>
    <property type="match status" value="1"/>
</dbReference>
<proteinExistence type="predicted"/>
<dbReference type="STRING" id="6182.A0A4Z2DJ47"/>
<accession>A0A4Z2DJ47</accession>
<dbReference type="Proteomes" id="UP000311919">
    <property type="component" value="Unassembled WGS sequence"/>
</dbReference>
<dbReference type="Gene3D" id="3.90.70.10">
    <property type="entry name" value="Cysteine proteinases"/>
    <property type="match status" value="1"/>
</dbReference>
<reference evidence="2 3" key="1">
    <citation type="submission" date="2019-03" db="EMBL/GenBank/DDBJ databases">
        <title>An improved genome assembly of the fluke Schistosoma japonicum.</title>
        <authorList>
            <person name="Hu W."/>
            <person name="Luo F."/>
            <person name="Yin M."/>
            <person name="Mo X."/>
            <person name="Sun C."/>
            <person name="Wu Q."/>
            <person name="Zhu B."/>
            <person name="Xiang M."/>
            <person name="Wang J."/>
            <person name="Wang Y."/>
            <person name="Zhang T."/>
            <person name="Xu B."/>
            <person name="Zheng H."/>
            <person name="Feng Z."/>
        </authorList>
    </citation>
    <scope>NUCLEOTIDE SEQUENCE [LARGE SCALE GENOMIC DNA]</scope>
    <source>
        <strain evidence="2">HuSjv2</strain>
        <tissue evidence="2">Worms</tissue>
    </source>
</reference>
<dbReference type="OrthoDB" id="2420415at2759"/>
<evidence type="ECO:0000313" key="2">
    <source>
        <dbReference type="EMBL" id="TNN16407.1"/>
    </source>
</evidence>
<keyword evidence="2" id="KW-0378">Hydrolase</keyword>
<dbReference type="CDD" id="cd02257">
    <property type="entry name" value="Peptidase_C19"/>
    <property type="match status" value="1"/>
</dbReference>
<dbReference type="InterPro" id="IPR028889">
    <property type="entry name" value="USP"/>
</dbReference>
<organism evidence="2 3">
    <name type="scientific">Schistosoma japonicum</name>
    <name type="common">Blood fluke</name>
    <dbReference type="NCBI Taxonomy" id="6182"/>
    <lineage>
        <taxon>Eukaryota</taxon>
        <taxon>Metazoa</taxon>
        <taxon>Spiralia</taxon>
        <taxon>Lophotrochozoa</taxon>
        <taxon>Platyhelminthes</taxon>
        <taxon>Trematoda</taxon>
        <taxon>Digenea</taxon>
        <taxon>Strigeidida</taxon>
        <taxon>Schistosomatoidea</taxon>
        <taxon>Schistosomatidae</taxon>
        <taxon>Schistosoma</taxon>
    </lineage>
</organism>
<keyword evidence="3" id="KW-1185">Reference proteome</keyword>
<dbReference type="InterPro" id="IPR001394">
    <property type="entry name" value="Peptidase_C19_UCH"/>
</dbReference>
<comment type="caution">
    <text evidence="2">The sequence shown here is derived from an EMBL/GenBank/DDBJ whole genome shotgun (WGS) entry which is preliminary data.</text>
</comment>
<dbReference type="InterPro" id="IPR050164">
    <property type="entry name" value="Peptidase_C19"/>
</dbReference>
<dbReference type="Pfam" id="PF00443">
    <property type="entry name" value="UCH"/>
    <property type="match status" value="1"/>
</dbReference>
<feature type="domain" description="USP" evidence="1">
    <location>
        <begin position="1"/>
        <end position="235"/>
    </location>
</feature>
<evidence type="ECO:0000259" key="1">
    <source>
        <dbReference type="PROSITE" id="PS50235"/>
    </source>
</evidence>
<dbReference type="PROSITE" id="PS50235">
    <property type="entry name" value="USP_3"/>
    <property type="match status" value="1"/>
</dbReference>
<name>A0A4Z2DJ47_SCHJA</name>
<dbReference type="PROSITE" id="PS00973">
    <property type="entry name" value="USP_2"/>
    <property type="match status" value="1"/>
</dbReference>